<dbReference type="PANTHER" id="PTHR34388">
    <property type="entry name" value="DNA POLYMERASE III SUBUNIT DELTA"/>
    <property type="match status" value="1"/>
</dbReference>
<accession>A0A368L4J0</accession>
<dbReference type="GO" id="GO:0003887">
    <property type="term" value="F:DNA-directed DNA polymerase activity"/>
    <property type="evidence" value="ECO:0007669"/>
    <property type="project" value="UniProtKB-KW"/>
</dbReference>
<comment type="catalytic activity">
    <reaction evidence="8">
        <text>DNA(n) + a 2'-deoxyribonucleoside 5'-triphosphate = DNA(n+1) + diphosphate</text>
        <dbReference type="Rhea" id="RHEA:22508"/>
        <dbReference type="Rhea" id="RHEA-COMP:17339"/>
        <dbReference type="Rhea" id="RHEA-COMP:17340"/>
        <dbReference type="ChEBI" id="CHEBI:33019"/>
        <dbReference type="ChEBI" id="CHEBI:61560"/>
        <dbReference type="ChEBI" id="CHEBI:173112"/>
        <dbReference type="EC" id="2.7.7.7"/>
    </reaction>
</comment>
<evidence type="ECO:0000256" key="4">
    <source>
        <dbReference type="ARBA" id="ARBA00022695"/>
    </source>
</evidence>
<dbReference type="InterPro" id="IPR048466">
    <property type="entry name" value="DNA_pol3_delta-like_C"/>
</dbReference>
<gene>
    <name evidence="11" type="ORF">DU000_06675</name>
</gene>
<reference evidence="11 12" key="1">
    <citation type="journal article" date="2018" name="Int. J. Syst. Evol. Microbiol.">
        <title>Parvibium lacunae gen. nov., sp. nov., a new member of the family Alcaligenaceae isolated from a freshwater pond.</title>
        <authorList>
            <person name="Chen W.M."/>
            <person name="Xie P.B."/>
            <person name="Hsu M.Y."/>
            <person name="Sheu S.Y."/>
        </authorList>
    </citation>
    <scope>NUCLEOTIDE SEQUENCE [LARGE SCALE GENOMIC DNA]</scope>
    <source>
        <strain evidence="11 12">KMB9</strain>
    </source>
</reference>
<keyword evidence="3" id="KW-0808">Transferase</keyword>
<name>A0A368L4J0_9BURK</name>
<dbReference type="NCBIfam" id="TIGR01128">
    <property type="entry name" value="holA"/>
    <property type="match status" value="1"/>
</dbReference>
<dbReference type="AlphaFoldDB" id="A0A368L4J0"/>
<dbReference type="RefSeq" id="WP_114402572.1">
    <property type="nucleotide sequence ID" value="NZ_QPGB01000002.1"/>
</dbReference>
<evidence type="ECO:0000313" key="11">
    <source>
        <dbReference type="EMBL" id="RCS58489.1"/>
    </source>
</evidence>
<proteinExistence type="inferred from homology"/>
<evidence type="ECO:0000256" key="1">
    <source>
        <dbReference type="ARBA" id="ARBA00012417"/>
    </source>
</evidence>
<keyword evidence="5" id="KW-0235">DNA replication</keyword>
<dbReference type="Gene3D" id="1.20.272.10">
    <property type="match status" value="1"/>
</dbReference>
<evidence type="ECO:0000256" key="3">
    <source>
        <dbReference type="ARBA" id="ARBA00022679"/>
    </source>
</evidence>
<dbReference type="InterPro" id="IPR027417">
    <property type="entry name" value="P-loop_NTPase"/>
</dbReference>
<dbReference type="InterPro" id="IPR005790">
    <property type="entry name" value="DNA_polIII_delta"/>
</dbReference>
<evidence type="ECO:0000313" key="12">
    <source>
        <dbReference type="Proteomes" id="UP000252357"/>
    </source>
</evidence>
<dbReference type="OrthoDB" id="9770982at2"/>
<dbReference type="EC" id="2.7.7.7" evidence="1"/>
<dbReference type="GO" id="GO:0006261">
    <property type="term" value="P:DNA-templated DNA replication"/>
    <property type="evidence" value="ECO:0007669"/>
    <property type="project" value="TreeGrafter"/>
</dbReference>
<evidence type="ECO:0000256" key="2">
    <source>
        <dbReference type="ARBA" id="ARBA00017703"/>
    </source>
</evidence>
<evidence type="ECO:0000256" key="6">
    <source>
        <dbReference type="ARBA" id="ARBA00022932"/>
    </source>
</evidence>
<comment type="similarity">
    <text evidence="7">Belongs to the DNA polymerase HolA subunit family.</text>
</comment>
<sequence>MPTLRQEQLGLHLQQPLAGLYVVMGDEPLLALEATDAIRQTARQQGYSEREVWSVERGFDWQALWQSCRNQSLFGNRKLVECRLPNGKPGKEGGQILAALAGELASNHDRSCCLLITLPRLDKASQETAWFRQLQQQGQLISLTPPDHRQLIDWLAQRLARQQQHAKRPVLQCLADKVEGNLLAAHQEIQKMGLLFPAGEITLDNLQTAVLNVARYDVFKLSEAMLTGDRPRMLRMLAGLQGEGEAPVLVHWAMTEDIRQLIRFIQGRQQGQAVAQLARELRLWQGKERWMEQAARRLSMEQAYASLHYAAQVEKLIKGLRPPGLNQNIWGELTQLAMRIVNPALTLSV</sequence>
<dbReference type="SUPFAM" id="SSF52540">
    <property type="entry name" value="P-loop containing nucleoside triphosphate hydrolases"/>
    <property type="match status" value="1"/>
</dbReference>
<organism evidence="11 12">
    <name type="scientific">Parvibium lacunae</name>
    <dbReference type="NCBI Taxonomy" id="1888893"/>
    <lineage>
        <taxon>Bacteria</taxon>
        <taxon>Pseudomonadati</taxon>
        <taxon>Pseudomonadota</taxon>
        <taxon>Betaproteobacteria</taxon>
        <taxon>Burkholderiales</taxon>
        <taxon>Alcaligenaceae</taxon>
        <taxon>Parvibium</taxon>
    </lineage>
</organism>
<evidence type="ECO:0000256" key="7">
    <source>
        <dbReference type="ARBA" id="ARBA00034754"/>
    </source>
</evidence>
<evidence type="ECO:0000259" key="10">
    <source>
        <dbReference type="Pfam" id="PF21694"/>
    </source>
</evidence>
<dbReference type="Gene3D" id="3.40.50.300">
    <property type="entry name" value="P-loop containing nucleotide triphosphate hydrolases"/>
    <property type="match status" value="1"/>
</dbReference>
<dbReference type="Pfam" id="PF06144">
    <property type="entry name" value="DNA_pol3_delta"/>
    <property type="match status" value="1"/>
</dbReference>
<dbReference type="InterPro" id="IPR008921">
    <property type="entry name" value="DNA_pol3_clamp-load_cplx_C"/>
</dbReference>
<feature type="domain" description="DNA polymerase III delta N-terminal" evidence="9">
    <location>
        <begin position="21"/>
        <end position="142"/>
    </location>
</feature>
<protein>
    <recommendedName>
        <fullName evidence="2">DNA polymerase III subunit delta</fullName>
        <ecNumber evidence="1">2.7.7.7</ecNumber>
    </recommendedName>
</protein>
<dbReference type="CDD" id="cd18138">
    <property type="entry name" value="HLD_clamp_pol_III_delta"/>
    <property type="match status" value="1"/>
</dbReference>
<comment type="caution">
    <text evidence="11">The sequence shown here is derived from an EMBL/GenBank/DDBJ whole genome shotgun (WGS) entry which is preliminary data.</text>
</comment>
<dbReference type="InterPro" id="IPR010372">
    <property type="entry name" value="DNA_pol3_delta_N"/>
</dbReference>
<evidence type="ECO:0000256" key="5">
    <source>
        <dbReference type="ARBA" id="ARBA00022705"/>
    </source>
</evidence>
<dbReference type="PANTHER" id="PTHR34388:SF1">
    <property type="entry name" value="DNA POLYMERASE III SUBUNIT DELTA"/>
    <property type="match status" value="1"/>
</dbReference>
<evidence type="ECO:0000256" key="8">
    <source>
        <dbReference type="ARBA" id="ARBA00049244"/>
    </source>
</evidence>
<keyword evidence="12" id="KW-1185">Reference proteome</keyword>
<dbReference type="Gene3D" id="1.10.8.60">
    <property type="match status" value="1"/>
</dbReference>
<dbReference type="SUPFAM" id="SSF48019">
    <property type="entry name" value="post-AAA+ oligomerization domain-like"/>
    <property type="match status" value="1"/>
</dbReference>
<keyword evidence="4" id="KW-0548">Nucleotidyltransferase</keyword>
<keyword evidence="6" id="KW-0239">DNA-directed DNA polymerase</keyword>
<evidence type="ECO:0000259" key="9">
    <source>
        <dbReference type="Pfam" id="PF06144"/>
    </source>
</evidence>
<dbReference type="Proteomes" id="UP000252357">
    <property type="component" value="Unassembled WGS sequence"/>
</dbReference>
<feature type="domain" description="DNA polymerase III delta subunit-like C-terminal" evidence="10">
    <location>
        <begin position="217"/>
        <end position="318"/>
    </location>
</feature>
<dbReference type="GO" id="GO:0003677">
    <property type="term" value="F:DNA binding"/>
    <property type="evidence" value="ECO:0007669"/>
    <property type="project" value="InterPro"/>
</dbReference>
<dbReference type="GO" id="GO:0009360">
    <property type="term" value="C:DNA polymerase III complex"/>
    <property type="evidence" value="ECO:0007669"/>
    <property type="project" value="InterPro"/>
</dbReference>
<dbReference type="EMBL" id="QPGB01000002">
    <property type="protein sequence ID" value="RCS58489.1"/>
    <property type="molecule type" value="Genomic_DNA"/>
</dbReference>
<dbReference type="Pfam" id="PF21694">
    <property type="entry name" value="DNA_pol3_delta_C"/>
    <property type="match status" value="1"/>
</dbReference>